<evidence type="ECO:0000256" key="10">
    <source>
        <dbReference type="ARBA" id="ARBA00022490"/>
    </source>
</evidence>
<dbReference type="Proteomes" id="UP000245946">
    <property type="component" value="Unassembled WGS sequence"/>
</dbReference>
<keyword evidence="23" id="KW-1185">Reference proteome</keyword>
<dbReference type="GeneID" id="37268509"/>
<dbReference type="Gene3D" id="3.40.50.720">
    <property type="entry name" value="NAD(P)-binding Rossmann-like Domain"/>
    <property type="match status" value="1"/>
</dbReference>
<dbReference type="AlphaFoldDB" id="A0A316Z706"/>
<accession>A0A316Z706</accession>
<gene>
    <name evidence="22" type="ORF">FA09DRAFT_320035</name>
</gene>
<evidence type="ECO:0000256" key="3">
    <source>
        <dbReference type="ARBA" id="ARBA00005559"/>
    </source>
</evidence>
<proteinExistence type="inferred from homology"/>
<comment type="similarity">
    <text evidence="3">In the N-terminal section; belongs to the tetrahydrofolate dehydrogenase/cyclohydrolase family.</text>
</comment>
<dbReference type="SUPFAM" id="SSF51735">
    <property type="entry name" value="NAD(P)-binding Rossmann-fold domains"/>
    <property type="match status" value="1"/>
</dbReference>
<evidence type="ECO:0000256" key="11">
    <source>
        <dbReference type="ARBA" id="ARBA00022563"/>
    </source>
</evidence>
<dbReference type="SUPFAM" id="SSF52540">
    <property type="entry name" value="P-loop containing nucleoside triphosphate hydrolases"/>
    <property type="match status" value="1"/>
</dbReference>
<comment type="pathway">
    <text evidence="2">One-carbon metabolism; tetrahydrofolate interconversion.</text>
</comment>
<evidence type="ECO:0000256" key="16">
    <source>
        <dbReference type="ARBA" id="ARBA00022857"/>
    </source>
</evidence>
<dbReference type="Gene3D" id="3.40.50.10860">
    <property type="entry name" value="Leucine Dehydrogenase, chain A, domain 1"/>
    <property type="match status" value="1"/>
</dbReference>
<dbReference type="FunFam" id="3.40.50.300:FF:000245">
    <property type="entry name" value="C-1-tetrahydrofolate synthase, cytoplasmic"/>
    <property type="match status" value="1"/>
</dbReference>
<keyword evidence="13" id="KW-0547">Nucleotide-binding</keyword>
<feature type="domain" description="Tetrahydrofolate dehydrogenase/cyclohydrolase NAD(P)-binding" evidence="21">
    <location>
        <begin position="156"/>
        <end position="304"/>
    </location>
</feature>
<dbReference type="GO" id="GO:0004477">
    <property type="term" value="F:methenyltetrahydrofolate cyclohydrolase activity"/>
    <property type="evidence" value="ECO:0007669"/>
    <property type="project" value="UniProtKB-EC"/>
</dbReference>
<comment type="similarity">
    <text evidence="4">In the C-terminal section; belongs to the formate--tetrahydrofolate ligase family.</text>
</comment>
<dbReference type="GO" id="GO:0005524">
    <property type="term" value="F:ATP binding"/>
    <property type="evidence" value="ECO:0007669"/>
    <property type="project" value="UniProtKB-KW"/>
</dbReference>
<evidence type="ECO:0000256" key="15">
    <source>
        <dbReference type="ARBA" id="ARBA00022840"/>
    </source>
</evidence>
<dbReference type="PROSITE" id="PS00767">
    <property type="entry name" value="THF_DHG_CYH_2"/>
    <property type="match status" value="1"/>
</dbReference>
<dbReference type="GO" id="GO:0006555">
    <property type="term" value="P:methionine metabolic process"/>
    <property type="evidence" value="ECO:0007669"/>
    <property type="project" value="UniProtKB-ARBA"/>
</dbReference>
<dbReference type="PRINTS" id="PR00085">
    <property type="entry name" value="THFDHDRGNASE"/>
</dbReference>
<dbReference type="GO" id="GO:0005829">
    <property type="term" value="C:cytosol"/>
    <property type="evidence" value="ECO:0007669"/>
    <property type="project" value="TreeGrafter"/>
</dbReference>
<dbReference type="PANTHER" id="PTHR48099">
    <property type="entry name" value="C-1-TETRAHYDROFOLATE SYNTHASE, CYTOPLASMIC-RELATED"/>
    <property type="match status" value="1"/>
</dbReference>
<evidence type="ECO:0000256" key="1">
    <source>
        <dbReference type="ARBA" id="ARBA00004496"/>
    </source>
</evidence>
<dbReference type="EC" id="1.5.1.5" evidence="8"/>
<keyword evidence="12" id="KW-0436">Ligase</keyword>
<dbReference type="InterPro" id="IPR000559">
    <property type="entry name" value="Formate_THF_ligase"/>
</dbReference>
<evidence type="ECO:0000256" key="13">
    <source>
        <dbReference type="ARBA" id="ARBA00022741"/>
    </source>
</evidence>
<evidence type="ECO:0000256" key="5">
    <source>
        <dbReference type="ARBA" id="ARBA00011738"/>
    </source>
</evidence>
<dbReference type="GO" id="GO:0035999">
    <property type="term" value="P:tetrahydrofolate interconversion"/>
    <property type="evidence" value="ECO:0007669"/>
    <property type="project" value="UniProtKB-UniPathway"/>
</dbReference>
<evidence type="ECO:0000256" key="6">
    <source>
        <dbReference type="ARBA" id="ARBA00012295"/>
    </source>
</evidence>
<evidence type="ECO:0000256" key="19">
    <source>
        <dbReference type="ARBA" id="ARBA00049033"/>
    </source>
</evidence>
<dbReference type="HAMAP" id="MF_01543">
    <property type="entry name" value="FTHFS"/>
    <property type="match status" value="1"/>
</dbReference>
<evidence type="ECO:0000256" key="7">
    <source>
        <dbReference type="ARBA" id="ARBA00012776"/>
    </source>
</evidence>
<dbReference type="FunFam" id="3.40.50.720:FF:000006">
    <property type="entry name" value="Bifunctional protein FolD"/>
    <property type="match status" value="1"/>
</dbReference>
<dbReference type="InterPro" id="IPR020631">
    <property type="entry name" value="THF_DH/CycHdrlase_NAD-bd_dom"/>
</dbReference>
<dbReference type="PROSITE" id="PS00766">
    <property type="entry name" value="THF_DHG_CYH_1"/>
    <property type="match status" value="1"/>
</dbReference>
<dbReference type="GO" id="GO:0009257">
    <property type="term" value="P:10-formyltetrahydrofolate biosynthetic process"/>
    <property type="evidence" value="ECO:0007669"/>
    <property type="project" value="UniProtKB-ARBA"/>
</dbReference>
<name>A0A316Z706_9BASI</name>
<dbReference type="Pfam" id="PF02882">
    <property type="entry name" value="THF_DHG_CYH_C"/>
    <property type="match status" value="1"/>
</dbReference>
<dbReference type="GO" id="GO:0006164">
    <property type="term" value="P:purine nucleotide biosynthetic process"/>
    <property type="evidence" value="ECO:0007669"/>
    <property type="project" value="UniProtKB-ARBA"/>
</dbReference>
<dbReference type="RefSeq" id="XP_025597365.1">
    <property type="nucleotide sequence ID" value="XM_025740965.1"/>
</dbReference>
<evidence type="ECO:0000313" key="22">
    <source>
        <dbReference type="EMBL" id="PWN97086.1"/>
    </source>
</evidence>
<evidence type="ECO:0000256" key="8">
    <source>
        <dbReference type="ARBA" id="ARBA00012859"/>
    </source>
</evidence>
<dbReference type="FunFam" id="1.10.8.770:FF:000001">
    <property type="entry name" value="Methylenetetrahydrofolate dehydrogenase (NADP+ dependent) 1 like"/>
    <property type="match status" value="1"/>
</dbReference>
<evidence type="ECO:0000256" key="12">
    <source>
        <dbReference type="ARBA" id="ARBA00022598"/>
    </source>
</evidence>
<dbReference type="InterPro" id="IPR020867">
    <property type="entry name" value="THF_DH/CycHdrlase_CS"/>
</dbReference>
<evidence type="ECO:0000256" key="4">
    <source>
        <dbReference type="ARBA" id="ARBA00006985"/>
    </source>
</evidence>
<dbReference type="STRING" id="58919.A0A316Z706"/>
<dbReference type="HAMAP" id="MF_01576">
    <property type="entry name" value="THF_DHG_CYH"/>
    <property type="match status" value="1"/>
</dbReference>
<feature type="domain" description="Tetrahydrofolate dehydrogenase/cyclohydrolase catalytic" evidence="20">
    <location>
        <begin position="16"/>
        <end position="135"/>
    </location>
</feature>
<evidence type="ECO:0000313" key="23">
    <source>
        <dbReference type="Proteomes" id="UP000245946"/>
    </source>
</evidence>
<protein>
    <recommendedName>
        <fullName evidence="9">C-1-tetrahydrofolate synthase, cytoplasmic</fullName>
        <ecNumber evidence="8">1.5.1.5</ecNumber>
        <ecNumber evidence="7">3.5.4.9</ecNumber>
        <ecNumber evidence="6">6.3.4.3</ecNumber>
    </recommendedName>
</protein>
<dbReference type="EC" id="6.3.4.3" evidence="6"/>
<dbReference type="GO" id="GO:0004329">
    <property type="term" value="F:formate-tetrahydrofolate ligase activity"/>
    <property type="evidence" value="ECO:0007669"/>
    <property type="project" value="UniProtKB-EC"/>
</dbReference>
<comment type="catalytic activity">
    <reaction evidence="19">
        <text>(6S)-5,6,7,8-tetrahydrofolate + formate + ATP = (6R)-10-formyltetrahydrofolate + ADP + phosphate</text>
        <dbReference type="Rhea" id="RHEA:20221"/>
        <dbReference type="ChEBI" id="CHEBI:15740"/>
        <dbReference type="ChEBI" id="CHEBI:30616"/>
        <dbReference type="ChEBI" id="CHEBI:43474"/>
        <dbReference type="ChEBI" id="CHEBI:57453"/>
        <dbReference type="ChEBI" id="CHEBI:195366"/>
        <dbReference type="ChEBI" id="CHEBI:456216"/>
        <dbReference type="EC" id="6.3.4.3"/>
    </reaction>
</comment>
<dbReference type="CDD" id="cd01080">
    <property type="entry name" value="NAD_bind_m-THF_DH_Cyclohyd"/>
    <property type="match status" value="1"/>
</dbReference>
<evidence type="ECO:0000256" key="14">
    <source>
        <dbReference type="ARBA" id="ARBA00022801"/>
    </source>
</evidence>
<dbReference type="InterPro" id="IPR000672">
    <property type="entry name" value="THF_DH/CycHdrlase"/>
</dbReference>
<keyword evidence="15" id="KW-0067">ATP-binding</keyword>
<dbReference type="FunFam" id="3.10.410.10:FF:000001">
    <property type="entry name" value="Putative formate--tetrahydrofolate ligase"/>
    <property type="match status" value="1"/>
</dbReference>
<keyword evidence="11" id="KW-0554">One-carbon metabolism</keyword>
<organism evidence="22 23">
    <name type="scientific">Tilletiopsis washingtonensis</name>
    <dbReference type="NCBI Taxonomy" id="58919"/>
    <lineage>
        <taxon>Eukaryota</taxon>
        <taxon>Fungi</taxon>
        <taxon>Dikarya</taxon>
        <taxon>Basidiomycota</taxon>
        <taxon>Ustilaginomycotina</taxon>
        <taxon>Exobasidiomycetes</taxon>
        <taxon>Entylomatales</taxon>
        <taxon>Entylomatales incertae sedis</taxon>
        <taxon>Tilletiopsis</taxon>
    </lineage>
</organism>
<comment type="subunit">
    <text evidence="5">Homodimer.</text>
</comment>
<dbReference type="InterPro" id="IPR036291">
    <property type="entry name" value="NAD(P)-bd_dom_sf"/>
</dbReference>
<dbReference type="Pfam" id="PF00763">
    <property type="entry name" value="THF_DHG_CYH"/>
    <property type="match status" value="1"/>
</dbReference>
<evidence type="ECO:0000256" key="18">
    <source>
        <dbReference type="ARBA" id="ARBA00023268"/>
    </source>
</evidence>
<dbReference type="InterPro" id="IPR020630">
    <property type="entry name" value="THF_DH/CycHdrlase_cat_dom"/>
</dbReference>
<dbReference type="Pfam" id="PF01268">
    <property type="entry name" value="FTHFS"/>
    <property type="match status" value="1"/>
</dbReference>
<dbReference type="InterPro" id="IPR027417">
    <property type="entry name" value="P-loop_NTPase"/>
</dbReference>
<dbReference type="Gene3D" id="1.10.8.770">
    <property type="match status" value="1"/>
</dbReference>
<dbReference type="OrthoDB" id="5126881at2759"/>
<dbReference type="InterPro" id="IPR046346">
    <property type="entry name" value="Aminoacid_DH-like_N_sf"/>
</dbReference>
<comment type="subcellular location">
    <subcellularLocation>
        <location evidence="1">Cytoplasm</location>
    </subcellularLocation>
</comment>
<dbReference type="FunFam" id="3.40.50.300:FF:001123">
    <property type="entry name" value="C-1-tetrahydrofolate synthase, cytoplasmic isoform X2"/>
    <property type="match status" value="1"/>
</dbReference>
<keyword evidence="14" id="KW-0378">Hydrolase</keyword>
<dbReference type="GO" id="GO:0046655">
    <property type="term" value="P:folic acid metabolic process"/>
    <property type="evidence" value="ECO:0007669"/>
    <property type="project" value="UniProtKB-ARBA"/>
</dbReference>
<dbReference type="InterPro" id="IPR020628">
    <property type="entry name" value="Formate_THF_ligase_CS"/>
</dbReference>
<evidence type="ECO:0000259" key="20">
    <source>
        <dbReference type="Pfam" id="PF00763"/>
    </source>
</evidence>
<dbReference type="PROSITE" id="PS00721">
    <property type="entry name" value="FTHFS_1"/>
    <property type="match status" value="1"/>
</dbReference>
<reference evidence="22 23" key="1">
    <citation type="journal article" date="2018" name="Mol. Biol. Evol.">
        <title>Broad Genomic Sampling Reveals a Smut Pathogenic Ancestry of the Fungal Clade Ustilaginomycotina.</title>
        <authorList>
            <person name="Kijpornyongpan T."/>
            <person name="Mondo S.J."/>
            <person name="Barry K."/>
            <person name="Sandor L."/>
            <person name="Lee J."/>
            <person name="Lipzen A."/>
            <person name="Pangilinan J."/>
            <person name="LaButti K."/>
            <person name="Hainaut M."/>
            <person name="Henrissat B."/>
            <person name="Grigoriev I.V."/>
            <person name="Spatafora J.W."/>
            <person name="Aime M.C."/>
        </authorList>
    </citation>
    <scope>NUCLEOTIDE SEQUENCE [LARGE SCALE GENOMIC DNA]</scope>
    <source>
        <strain evidence="22 23">MCA 4186</strain>
    </source>
</reference>
<evidence type="ECO:0000256" key="2">
    <source>
        <dbReference type="ARBA" id="ARBA00004777"/>
    </source>
</evidence>
<keyword evidence="18" id="KW-0511">Multifunctional enzyme</keyword>
<dbReference type="GO" id="GO:0004488">
    <property type="term" value="F:methylenetetrahydrofolate dehydrogenase (NADP+) activity"/>
    <property type="evidence" value="ECO:0007669"/>
    <property type="project" value="UniProtKB-EC"/>
</dbReference>
<dbReference type="PANTHER" id="PTHR48099:SF5">
    <property type="entry name" value="C-1-TETRAHYDROFOLATE SYNTHASE, CYTOPLASMIC"/>
    <property type="match status" value="1"/>
</dbReference>
<keyword evidence="17" id="KW-0560">Oxidoreductase</keyword>
<evidence type="ECO:0000259" key="21">
    <source>
        <dbReference type="Pfam" id="PF02882"/>
    </source>
</evidence>
<dbReference type="EC" id="3.5.4.9" evidence="7"/>
<sequence length="953" mass="101284">MASSADAAGSSGARIIDGTALAKKVRASVAERIAERRKTHASFAPHLCIVQVGDDSASVTYIRMKRLAAEECGMKFTHLHLPGGTSEEEIVHRVGDLNDDSSIDGILVQLPLGAHIDAEAERRVTEAVSPSKDVDGFHALNIGHLNSRACNPDFAPCTPAGVIKLLEEAGLSDFSGLRACVIGRSDIVGNPVAALLRSRNATVTQCHSRTKDVAAHVGEADIVVAGLGKTQFVKGEWFKKDAIVIDVGTNYIADASKKSGQRLVGDVDFEAARKVVKAITPVPGGVGPMTVAMLMENVLQSALKSTANGRARGVTSPNPLSILEKVPADIEVARSQKPRPITQVAREVGILGRELEPYGDVKAKVDLSILQRLASRRDGKYVVVAGITPTPLGEGKSTTTIGLAQALGAHLGKAAFACVRQPSQGPTFGIKGGAAGGGYAQVIPMEEFNLHLTGDNHAVQAANNLLAAAIDARMFHEATQKDAALFDRLCPKKKGKRSFAPVMLRRLKKLGINKTDPEELTEEERSKWARLDIDPDTITWHRVTDTNDRFLREITVGQAATEKGQERRTGYDIAVASECMAVLALSKDLADMRERLGRMVIASSRAGDAVTADDIGIGGALTVLMKDAIKPNLMQTLEGTPVFVHAGPFANIAHGNSSILADAVALKLAGTEEGEDDSKAGYVITEAGFGADIGMEKFCDIKCRESGLVPDAVVLVATVRALKTHGGGPDVSPGKPLSEVYLEENLEILEAGCVNLKKHIENAKKFGLKVVVAVNRFATDTQKELDLVVRESLAAGADAAVPANHWARGGEGAVDLAQALISTLEGKQSDFKFLYDVALPIEKKIETIAKEMYGAAGIEISEAAQKQIDTYTRQGYGHLPICMAKTHLSLSHEPTLKGAPTGFTVPIRSVKLSAGAGFLYPLCGAMQTMPGLSTRPGYYEIDLDENGQVQGLF</sequence>
<dbReference type="Gene3D" id="3.40.50.300">
    <property type="entry name" value="P-loop containing nucleotide triphosphate hydrolases"/>
    <property type="match status" value="2"/>
</dbReference>
<evidence type="ECO:0000256" key="9">
    <source>
        <dbReference type="ARBA" id="ARBA00017592"/>
    </source>
</evidence>
<evidence type="ECO:0000256" key="17">
    <source>
        <dbReference type="ARBA" id="ARBA00023002"/>
    </source>
</evidence>
<dbReference type="PROSITE" id="PS00722">
    <property type="entry name" value="FTHFS_2"/>
    <property type="match status" value="1"/>
</dbReference>
<dbReference type="FunFam" id="3.40.50.10860:FF:000005">
    <property type="entry name" value="C-1-tetrahydrofolate synthase, cytoplasmic, putative"/>
    <property type="match status" value="1"/>
</dbReference>
<keyword evidence="10" id="KW-0963">Cytoplasm</keyword>
<dbReference type="SUPFAM" id="SSF53223">
    <property type="entry name" value="Aminoacid dehydrogenase-like, N-terminal domain"/>
    <property type="match status" value="1"/>
</dbReference>
<keyword evidence="16" id="KW-0521">NADP</keyword>
<dbReference type="UniPathway" id="UPA00193"/>
<dbReference type="CDD" id="cd00477">
    <property type="entry name" value="FTHFS"/>
    <property type="match status" value="1"/>
</dbReference>
<dbReference type="EMBL" id="KZ819296">
    <property type="protein sequence ID" value="PWN97086.1"/>
    <property type="molecule type" value="Genomic_DNA"/>
</dbReference>
<dbReference type="Gene3D" id="3.10.410.10">
    <property type="entry name" value="Formyltetrahydrofolate synthetase, domain 3"/>
    <property type="match status" value="1"/>
</dbReference>